<name>A0A6A6IC13_9PLEO</name>
<feature type="compositionally biased region" description="Polar residues" evidence="2">
    <location>
        <begin position="22"/>
        <end position="36"/>
    </location>
</feature>
<protein>
    <recommendedName>
        <fullName evidence="3">Spt20-like SEP domain-containing protein</fullName>
    </recommendedName>
</protein>
<feature type="compositionally biased region" description="Polar residues" evidence="2">
    <location>
        <begin position="152"/>
        <end position="161"/>
    </location>
</feature>
<dbReference type="Pfam" id="PF12090">
    <property type="entry name" value="Spt20_SEP"/>
    <property type="match status" value="1"/>
</dbReference>
<organism evidence="4 5">
    <name type="scientific">Trematosphaeria pertusa</name>
    <dbReference type="NCBI Taxonomy" id="390896"/>
    <lineage>
        <taxon>Eukaryota</taxon>
        <taxon>Fungi</taxon>
        <taxon>Dikarya</taxon>
        <taxon>Ascomycota</taxon>
        <taxon>Pezizomycotina</taxon>
        <taxon>Dothideomycetes</taxon>
        <taxon>Pleosporomycetidae</taxon>
        <taxon>Pleosporales</taxon>
        <taxon>Massarineae</taxon>
        <taxon>Trematosphaeriaceae</taxon>
        <taxon>Trematosphaeria</taxon>
    </lineage>
</organism>
<dbReference type="GO" id="GO:0000124">
    <property type="term" value="C:SAGA complex"/>
    <property type="evidence" value="ECO:0007669"/>
    <property type="project" value="InterPro"/>
</dbReference>
<feature type="compositionally biased region" description="Basic and acidic residues" evidence="2">
    <location>
        <begin position="406"/>
        <end position="418"/>
    </location>
</feature>
<sequence>MSAAVATVRPSQALRQRRESQRPSVAKSSARQNNMENGAPKEDARRFVYTQQDVLAKFKGQPPSLRVSLHQNHFRLNDSQETLSYASPMRELLQHIRDKTVPHNMLEDFYALGIQFYDNCLIVEVQDYRSGGIKPKDDANNPADGNGATPFSIHNYNNFITPSPHVPYPTSKSATRPGQADGQSKGPEVKADKDVDKENMPAPGQSASQKQPAKAKVTTVVLFPTPQSHYTDLQLLATTPMPDANTFRRNQAAGRIPGNPPTPLSAVPPTPTLPGRSPKRQKMVLDDNNIHQFEAEVYNATCPKLYLEPTKSLEESVALIQAMTHPNNQNSPPARKTRKRTTAELAADEAEAADIQRFMLAGDEYQASKTATATGGDDAQHAARAGANSQTFSRFKTLATIKMNHEEAERRKKEEEARLVQAKRQAQLESEVQKRREMEASRQAEQNAALLAQRQEMMRQQQQQQQQALQQEQAMRAASQAQQLGNVGTQVSQTPHSATQPQFSSPVVRQNTPMAASPLVSAHASHPMGGTPMVATSSNQGAGSPARPPSSISHHPTAMMRSASQQQNQSMSRTGTPQIVQGTPVMNTAMPARNMASTPTPRMNQGSPSGPMQGSTPIMMSTPQPGPGMTPDQMQQMQQQQSQIQQMRLRQQMQQQGMSPGNQQQAQQLAMHRAKLHIQQNGIPQGQNPQAYQQMLAQKYFASMQQQNQQAQMANQMSPQGIPHGGMPNAGGLNMANMNLQQLRARYMQQKQHLVQTYGQNIPQQAITNMRQLELAIAQREQQQQQMAQQGGQMHMNQGMQNQMGMQGGPNPQNPVQMQQYQAMLQQQRARQQQQQQMMAMRQQAMQNGGQIPQGMMNNMQGLNMNMGNMGNMGMNMNMQNMNVGNMGMQGMQGMNMGGQMNQQQIQQQMMMMRQAQQRAAMQQGQGGDGMNWSGV</sequence>
<feature type="compositionally biased region" description="Basic and acidic residues" evidence="2">
    <location>
        <begin position="187"/>
        <end position="199"/>
    </location>
</feature>
<dbReference type="InterPro" id="IPR046468">
    <property type="entry name" value="Spt20-like_SEP"/>
</dbReference>
<feature type="coiled-coil region" evidence="1">
    <location>
        <begin position="733"/>
        <end position="790"/>
    </location>
</feature>
<dbReference type="EMBL" id="ML987197">
    <property type="protein sequence ID" value="KAF2247033.1"/>
    <property type="molecule type" value="Genomic_DNA"/>
</dbReference>
<evidence type="ECO:0000259" key="3">
    <source>
        <dbReference type="Pfam" id="PF12090"/>
    </source>
</evidence>
<feature type="region of interest" description="Disordered" evidence="2">
    <location>
        <begin position="406"/>
        <end position="445"/>
    </location>
</feature>
<feature type="region of interest" description="Disordered" evidence="2">
    <location>
        <begin position="1"/>
        <end position="44"/>
    </location>
</feature>
<dbReference type="PANTHER" id="PTHR13526:SF8">
    <property type="entry name" value="TRANSCRIPTION FACTOR SPT20 HOMOLOG"/>
    <property type="match status" value="1"/>
</dbReference>
<dbReference type="PANTHER" id="PTHR13526">
    <property type="entry name" value="TRANSCRIPTION FACTOR SPT20 HOMOLOG"/>
    <property type="match status" value="1"/>
</dbReference>
<dbReference type="GO" id="GO:0006357">
    <property type="term" value="P:regulation of transcription by RNA polymerase II"/>
    <property type="evidence" value="ECO:0007669"/>
    <property type="project" value="TreeGrafter"/>
</dbReference>
<dbReference type="RefSeq" id="XP_033682037.1">
    <property type="nucleotide sequence ID" value="XM_033829264.1"/>
</dbReference>
<feature type="compositionally biased region" description="Polar residues" evidence="2">
    <location>
        <begin position="595"/>
        <end position="614"/>
    </location>
</feature>
<feature type="compositionally biased region" description="Basic and acidic residues" evidence="2">
    <location>
        <begin position="431"/>
        <end position="442"/>
    </location>
</feature>
<feature type="region of interest" description="Disordered" evidence="2">
    <location>
        <begin position="133"/>
        <end position="213"/>
    </location>
</feature>
<reference evidence="4" key="1">
    <citation type="journal article" date="2020" name="Stud. Mycol.">
        <title>101 Dothideomycetes genomes: a test case for predicting lifestyles and emergence of pathogens.</title>
        <authorList>
            <person name="Haridas S."/>
            <person name="Albert R."/>
            <person name="Binder M."/>
            <person name="Bloem J."/>
            <person name="Labutti K."/>
            <person name="Salamov A."/>
            <person name="Andreopoulos B."/>
            <person name="Baker S."/>
            <person name="Barry K."/>
            <person name="Bills G."/>
            <person name="Bluhm B."/>
            <person name="Cannon C."/>
            <person name="Castanera R."/>
            <person name="Culley D."/>
            <person name="Daum C."/>
            <person name="Ezra D."/>
            <person name="Gonzalez J."/>
            <person name="Henrissat B."/>
            <person name="Kuo A."/>
            <person name="Liang C."/>
            <person name="Lipzen A."/>
            <person name="Lutzoni F."/>
            <person name="Magnuson J."/>
            <person name="Mondo S."/>
            <person name="Nolan M."/>
            <person name="Ohm R."/>
            <person name="Pangilinan J."/>
            <person name="Park H.-J."/>
            <person name="Ramirez L."/>
            <person name="Alfaro M."/>
            <person name="Sun H."/>
            <person name="Tritt A."/>
            <person name="Yoshinaga Y."/>
            <person name="Zwiers L.-H."/>
            <person name="Turgeon B."/>
            <person name="Goodwin S."/>
            <person name="Spatafora J."/>
            <person name="Crous P."/>
            <person name="Grigoriev I."/>
        </authorList>
    </citation>
    <scope>NUCLEOTIDE SEQUENCE</scope>
    <source>
        <strain evidence="4">CBS 122368</strain>
    </source>
</reference>
<dbReference type="GeneID" id="54582594"/>
<dbReference type="OrthoDB" id="1932706at2759"/>
<feature type="compositionally biased region" description="Polar residues" evidence="2">
    <location>
        <begin position="479"/>
        <end position="514"/>
    </location>
</feature>
<feature type="compositionally biased region" description="Pro residues" evidence="2">
    <location>
        <begin position="258"/>
        <end position="272"/>
    </location>
</feature>
<feature type="region of interest" description="Disordered" evidence="2">
    <location>
        <begin position="594"/>
        <end position="614"/>
    </location>
</feature>
<feature type="region of interest" description="Disordered" evidence="2">
    <location>
        <begin position="251"/>
        <end position="279"/>
    </location>
</feature>
<feature type="compositionally biased region" description="Low complexity" evidence="2">
    <location>
        <begin position="462"/>
        <end position="478"/>
    </location>
</feature>
<dbReference type="Proteomes" id="UP000800094">
    <property type="component" value="Unassembled WGS sequence"/>
</dbReference>
<feature type="region of interest" description="Disordered" evidence="2">
    <location>
        <begin position="462"/>
        <end position="581"/>
    </location>
</feature>
<dbReference type="InterPro" id="IPR021950">
    <property type="entry name" value="Spt20"/>
</dbReference>
<evidence type="ECO:0000313" key="4">
    <source>
        <dbReference type="EMBL" id="KAF2247033.1"/>
    </source>
</evidence>
<dbReference type="GO" id="GO:0003712">
    <property type="term" value="F:transcription coregulator activity"/>
    <property type="evidence" value="ECO:0007669"/>
    <property type="project" value="InterPro"/>
</dbReference>
<keyword evidence="1" id="KW-0175">Coiled coil</keyword>
<evidence type="ECO:0000256" key="2">
    <source>
        <dbReference type="SAM" id="MobiDB-lite"/>
    </source>
</evidence>
<keyword evidence="5" id="KW-1185">Reference proteome</keyword>
<gene>
    <name evidence="4" type="ORF">BU26DRAFT_520312</name>
</gene>
<feature type="compositionally biased region" description="Polar residues" evidence="2">
    <location>
        <begin position="562"/>
        <end position="581"/>
    </location>
</feature>
<accession>A0A6A6IC13</accession>
<evidence type="ECO:0000313" key="5">
    <source>
        <dbReference type="Proteomes" id="UP000800094"/>
    </source>
</evidence>
<evidence type="ECO:0000256" key="1">
    <source>
        <dbReference type="SAM" id="Coils"/>
    </source>
</evidence>
<proteinExistence type="predicted"/>
<feature type="domain" description="Spt20-like SEP" evidence="3">
    <location>
        <begin position="60"/>
        <end position="320"/>
    </location>
</feature>
<dbReference type="AlphaFoldDB" id="A0A6A6IC13"/>